<protein>
    <recommendedName>
        <fullName evidence="6">HSF-type DNA-binding domain-containing protein</fullName>
    </recommendedName>
</protein>
<dbReference type="Proteomes" id="UP001385951">
    <property type="component" value="Unassembled WGS sequence"/>
</dbReference>
<feature type="compositionally biased region" description="Polar residues" evidence="5">
    <location>
        <begin position="268"/>
        <end position="292"/>
    </location>
</feature>
<feature type="compositionally biased region" description="Low complexity" evidence="5">
    <location>
        <begin position="241"/>
        <end position="262"/>
    </location>
</feature>
<dbReference type="GO" id="GO:0043565">
    <property type="term" value="F:sequence-specific DNA binding"/>
    <property type="evidence" value="ECO:0007669"/>
    <property type="project" value="InterPro"/>
</dbReference>
<feature type="compositionally biased region" description="Low complexity" evidence="5">
    <location>
        <begin position="198"/>
        <end position="215"/>
    </location>
</feature>
<dbReference type="EMBL" id="JASBNA010000001">
    <property type="protein sequence ID" value="KAK7695680.1"/>
    <property type="molecule type" value="Genomic_DNA"/>
</dbReference>
<reference evidence="7 8" key="1">
    <citation type="submission" date="2022-09" db="EMBL/GenBank/DDBJ databases">
        <authorList>
            <person name="Palmer J.M."/>
        </authorList>
    </citation>
    <scope>NUCLEOTIDE SEQUENCE [LARGE SCALE GENOMIC DNA]</scope>
    <source>
        <strain evidence="7 8">DSM 7382</strain>
    </source>
</reference>
<feature type="compositionally biased region" description="Basic residues" evidence="5">
    <location>
        <begin position="83"/>
        <end position="96"/>
    </location>
</feature>
<accession>A0AAW0GZK9</accession>
<proteinExistence type="inferred from homology"/>
<feature type="compositionally biased region" description="Polar residues" evidence="5">
    <location>
        <begin position="342"/>
        <end position="359"/>
    </location>
</feature>
<dbReference type="AlphaFoldDB" id="A0AAW0GZK9"/>
<comment type="subcellular location">
    <subcellularLocation>
        <location evidence="1">Nucleus</location>
    </subcellularLocation>
</comment>
<keyword evidence="2" id="KW-0238">DNA-binding</keyword>
<comment type="similarity">
    <text evidence="4">Belongs to the HSF family.</text>
</comment>
<dbReference type="InterPro" id="IPR000232">
    <property type="entry name" value="HSF_DNA-bd"/>
</dbReference>
<dbReference type="Pfam" id="PF00447">
    <property type="entry name" value="HSF_DNA-bind"/>
    <property type="match status" value="1"/>
</dbReference>
<feature type="compositionally biased region" description="Basic and acidic residues" evidence="5">
    <location>
        <begin position="416"/>
        <end position="427"/>
    </location>
</feature>
<dbReference type="InterPro" id="IPR036390">
    <property type="entry name" value="WH_DNA-bd_sf"/>
</dbReference>
<feature type="compositionally biased region" description="Low complexity" evidence="5">
    <location>
        <begin position="453"/>
        <end position="464"/>
    </location>
</feature>
<evidence type="ECO:0000256" key="5">
    <source>
        <dbReference type="SAM" id="MobiDB-lite"/>
    </source>
</evidence>
<keyword evidence="3" id="KW-0539">Nucleus</keyword>
<gene>
    <name evidence="7" type="ORF">QCA50_000316</name>
</gene>
<sequence>MIRWDPAGEHIIVERPEQLALHVLPSVYRQSRFASFSRQLNIYGFMRKVNLRNVDPAIDDPDASTWSHPTLNRHSPPEVVANFKRRVPPRLPKPRKRDNVDTSPLNGPRSAVGSMASVSLAIPSGPGSPGKGARARGFSAPGSFTPLTQSTAPGWGASYPRATLPPLTVPEAPAISSHSSMYSHSPHNLHPLTPADDTPASSTFSSMSYSTTNSSRDALMLPSPSSQYPYSAEQNGWQSFPSNGSTGHSNGSLSSLLNPSNTYVPSRPSVTNVSSYGSSYPSMQMRSGQVSPDSRPATGYSVSSMSSLSTPYEETAPHQFGGHHDYSRPNSSHHPSAARPITPTSRPHSSKASYPSSGSLLVRRDRRHSHAMSPYPSPYGDHPPQSAGSDRPSTSPHPGEDSMPTDYGFNPAHADFAYHHPGDDVRHSQTHLSHSGHNVYGGMQGAGRSIRPSTSASSLSTTSSVANTPGADGYGPVGHEGADISRYSPDFGFVQMNEQIPHYTKTGEY</sequence>
<dbReference type="GO" id="GO:0005634">
    <property type="term" value="C:nucleus"/>
    <property type="evidence" value="ECO:0007669"/>
    <property type="project" value="UniProtKB-SubCell"/>
</dbReference>
<feature type="domain" description="HSF-type DNA-binding" evidence="6">
    <location>
        <begin position="1"/>
        <end position="86"/>
    </location>
</feature>
<dbReference type="InterPro" id="IPR036388">
    <property type="entry name" value="WH-like_DNA-bd_sf"/>
</dbReference>
<comment type="caution">
    <text evidence="7">The sequence shown here is derived from an EMBL/GenBank/DDBJ whole genome shotgun (WGS) entry which is preliminary data.</text>
</comment>
<evidence type="ECO:0000313" key="7">
    <source>
        <dbReference type="EMBL" id="KAK7695680.1"/>
    </source>
</evidence>
<evidence type="ECO:0000256" key="4">
    <source>
        <dbReference type="RuleBase" id="RU004020"/>
    </source>
</evidence>
<feature type="compositionally biased region" description="Polar residues" evidence="5">
    <location>
        <begin position="386"/>
        <end position="396"/>
    </location>
</feature>
<dbReference type="Gene3D" id="1.10.10.10">
    <property type="entry name" value="Winged helix-like DNA-binding domain superfamily/Winged helix DNA-binding domain"/>
    <property type="match status" value="1"/>
</dbReference>
<keyword evidence="8" id="KW-1185">Reference proteome</keyword>
<evidence type="ECO:0000256" key="1">
    <source>
        <dbReference type="ARBA" id="ARBA00004123"/>
    </source>
</evidence>
<evidence type="ECO:0000256" key="3">
    <source>
        <dbReference type="ARBA" id="ARBA00023242"/>
    </source>
</evidence>
<evidence type="ECO:0000259" key="6">
    <source>
        <dbReference type="SMART" id="SM00415"/>
    </source>
</evidence>
<evidence type="ECO:0000256" key="2">
    <source>
        <dbReference type="ARBA" id="ARBA00023125"/>
    </source>
</evidence>
<evidence type="ECO:0000313" key="8">
    <source>
        <dbReference type="Proteomes" id="UP001385951"/>
    </source>
</evidence>
<name>A0AAW0GZK9_9APHY</name>
<organism evidence="7 8">
    <name type="scientific">Cerrena zonata</name>
    <dbReference type="NCBI Taxonomy" id="2478898"/>
    <lineage>
        <taxon>Eukaryota</taxon>
        <taxon>Fungi</taxon>
        <taxon>Dikarya</taxon>
        <taxon>Basidiomycota</taxon>
        <taxon>Agaricomycotina</taxon>
        <taxon>Agaricomycetes</taxon>
        <taxon>Polyporales</taxon>
        <taxon>Cerrenaceae</taxon>
        <taxon>Cerrena</taxon>
    </lineage>
</organism>
<dbReference type="SMART" id="SM00415">
    <property type="entry name" value="HSF"/>
    <property type="match status" value="1"/>
</dbReference>
<dbReference type="SUPFAM" id="SSF46785">
    <property type="entry name" value="Winged helix' DNA-binding domain"/>
    <property type="match status" value="1"/>
</dbReference>
<dbReference type="GO" id="GO:0003700">
    <property type="term" value="F:DNA-binding transcription factor activity"/>
    <property type="evidence" value="ECO:0007669"/>
    <property type="project" value="InterPro"/>
</dbReference>
<feature type="region of interest" description="Disordered" evidence="5">
    <location>
        <begin position="65"/>
        <end position="482"/>
    </location>
</feature>
<feature type="compositionally biased region" description="Polar residues" evidence="5">
    <location>
        <begin position="223"/>
        <end position="240"/>
    </location>
</feature>
<feature type="compositionally biased region" description="Polar residues" evidence="5">
    <location>
        <begin position="300"/>
        <end position="312"/>
    </location>
</feature>
<feature type="compositionally biased region" description="Low complexity" evidence="5">
    <location>
        <begin position="176"/>
        <end position="186"/>
    </location>
</feature>